<feature type="domain" description="DUF559" evidence="2">
    <location>
        <begin position="10"/>
        <end position="118"/>
    </location>
</feature>
<name>A0ABV9Z3E5_9HYPH</name>
<dbReference type="InterPro" id="IPR011335">
    <property type="entry name" value="Restrct_endonuc-II-like"/>
</dbReference>
<accession>A0ABV9Z3E5</accession>
<dbReference type="Proteomes" id="UP001595796">
    <property type="component" value="Unassembled WGS sequence"/>
</dbReference>
<dbReference type="CDD" id="cd01038">
    <property type="entry name" value="Endonuclease_DUF559"/>
    <property type="match status" value="1"/>
</dbReference>
<dbReference type="EMBL" id="JBHSJF010000008">
    <property type="protein sequence ID" value="MFC5069495.1"/>
    <property type="molecule type" value="Genomic_DNA"/>
</dbReference>
<evidence type="ECO:0000313" key="3">
    <source>
        <dbReference type="EMBL" id="MFC5069495.1"/>
    </source>
</evidence>
<keyword evidence="3" id="KW-0255">Endonuclease</keyword>
<dbReference type="PANTHER" id="PTHR38590">
    <property type="entry name" value="BLL0828 PROTEIN"/>
    <property type="match status" value="1"/>
</dbReference>
<organism evidence="3 4">
    <name type="scientific">Flaviflagellibacter deserti</name>
    <dbReference type="NCBI Taxonomy" id="2267266"/>
    <lineage>
        <taxon>Bacteria</taxon>
        <taxon>Pseudomonadati</taxon>
        <taxon>Pseudomonadota</taxon>
        <taxon>Alphaproteobacteria</taxon>
        <taxon>Hyphomicrobiales</taxon>
        <taxon>Flaviflagellibacter</taxon>
    </lineage>
</organism>
<keyword evidence="3" id="KW-0378">Hydrolase</keyword>
<dbReference type="InterPro" id="IPR047216">
    <property type="entry name" value="Endonuclease_DUF559_bact"/>
</dbReference>
<dbReference type="GO" id="GO:0004519">
    <property type="term" value="F:endonuclease activity"/>
    <property type="evidence" value="ECO:0007669"/>
    <property type="project" value="UniProtKB-KW"/>
</dbReference>
<evidence type="ECO:0000256" key="1">
    <source>
        <dbReference type="SAM" id="MobiDB-lite"/>
    </source>
</evidence>
<proteinExistence type="predicted"/>
<feature type="region of interest" description="Disordered" evidence="1">
    <location>
        <begin position="128"/>
        <end position="154"/>
    </location>
</feature>
<dbReference type="RefSeq" id="WP_114958317.1">
    <property type="nucleotide sequence ID" value="NZ_JBHSJF010000008.1"/>
</dbReference>
<evidence type="ECO:0000259" key="2">
    <source>
        <dbReference type="Pfam" id="PF04480"/>
    </source>
</evidence>
<dbReference type="Pfam" id="PF04480">
    <property type="entry name" value="DUF559"/>
    <property type="match status" value="1"/>
</dbReference>
<dbReference type="Gene3D" id="3.40.960.10">
    <property type="entry name" value="VSR Endonuclease"/>
    <property type="match status" value="1"/>
</dbReference>
<dbReference type="PANTHER" id="PTHR38590:SF1">
    <property type="entry name" value="BLL0828 PROTEIN"/>
    <property type="match status" value="1"/>
</dbReference>
<reference evidence="4" key="1">
    <citation type="journal article" date="2019" name="Int. J. Syst. Evol. Microbiol.">
        <title>The Global Catalogue of Microorganisms (GCM) 10K type strain sequencing project: providing services to taxonomists for standard genome sequencing and annotation.</title>
        <authorList>
            <consortium name="The Broad Institute Genomics Platform"/>
            <consortium name="The Broad Institute Genome Sequencing Center for Infectious Disease"/>
            <person name="Wu L."/>
            <person name="Ma J."/>
        </authorList>
    </citation>
    <scope>NUCLEOTIDE SEQUENCE [LARGE SCALE GENOMIC DNA]</scope>
    <source>
        <strain evidence="4">CGMCC 1.16444</strain>
    </source>
</reference>
<dbReference type="InterPro" id="IPR007569">
    <property type="entry name" value="DUF559"/>
</dbReference>
<dbReference type="SUPFAM" id="SSF52980">
    <property type="entry name" value="Restriction endonuclease-like"/>
    <property type="match status" value="1"/>
</dbReference>
<gene>
    <name evidence="3" type="ORF">ACFPFW_15870</name>
</gene>
<comment type="caution">
    <text evidence="3">The sequence shown here is derived from an EMBL/GenBank/DDBJ whole genome shotgun (WGS) entry which is preliminary data.</text>
</comment>
<protein>
    <submittedName>
        <fullName evidence="3">Endonuclease domain-containing protein</fullName>
    </submittedName>
</protein>
<evidence type="ECO:0000313" key="4">
    <source>
        <dbReference type="Proteomes" id="UP001595796"/>
    </source>
</evidence>
<keyword evidence="4" id="KW-1185">Reference proteome</keyword>
<sequence>MPTHRSVPARLRSSAKRLRRDMTDAERKLWFRLRAHRLDGLSFRRQTPIGAYIADFVCHEHRLVIELDGGQHAEDAHAARDAIRDAELSRLGYHVLRIWNSDIFSNMDGVLEAIMVAVRGVPPSRFAFGDSTSPSGGEEWSPHISSDSEPDHQS</sequence>
<keyword evidence="3" id="KW-0540">Nuclease</keyword>